<evidence type="ECO:0000313" key="3">
    <source>
        <dbReference type="Proteomes" id="UP001642409"/>
    </source>
</evidence>
<reference evidence="1" key="1">
    <citation type="submission" date="2023-06" db="EMBL/GenBank/DDBJ databases">
        <authorList>
            <person name="Kurt Z."/>
        </authorList>
    </citation>
    <scope>NUCLEOTIDE SEQUENCE</scope>
</reference>
<organism evidence="1">
    <name type="scientific">Hexamita inflata</name>
    <dbReference type="NCBI Taxonomy" id="28002"/>
    <lineage>
        <taxon>Eukaryota</taxon>
        <taxon>Metamonada</taxon>
        <taxon>Diplomonadida</taxon>
        <taxon>Hexamitidae</taxon>
        <taxon>Hexamitinae</taxon>
        <taxon>Hexamita</taxon>
    </lineage>
</organism>
<reference evidence="2 3" key="2">
    <citation type="submission" date="2024-07" db="EMBL/GenBank/DDBJ databases">
        <authorList>
            <person name="Akdeniz Z."/>
        </authorList>
    </citation>
    <scope>NUCLEOTIDE SEQUENCE [LARGE SCALE GENOMIC DNA]</scope>
</reference>
<accession>A0AA86Q8C5</accession>
<sequence length="112" mass="13049">MIQYTNLIQNSFFQKSGVISRFSGKYLLFFSFFQELNPGNWSSLKTNPGFFQPYAKPAKFCQVLIYDHVKFISSIGQLFGKLCDDLLFIKSKFTIVIIRVLIIVKYTHIQPH</sequence>
<comment type="caution">
    <text evidence="1">The sequence shown here is derived from an EMBL/GenBank/DDBJ whole genome shotgun (WGS) entry which is preliminary data.</text>
</comment>
<dbReference type="AlphaFoldDB" id="A0AA86Q8C5"/>
<dbReference type="EMBL" id="CATOUU010000783">
    <property type="protein sequence ID" value="CAI9947944.1"/>
    <property type="molecule type" value="Genomic_DNA"/>
</dbReference>
<proteinExistence type="predicted"/>
<gene>
    <name evidence="1" type="ORF">HINF_LOCUS35589</name>
    <name evidence="2" type="ORF">HINF_LOCUS72495</name>
</gene>
<dbReference type="Proteomes" id="UP001642409">
    <property type="component" value="Unassembled WGS sequence"/>
</dbReference>
<evidence type="ECO:0000313" key="1">
    <source>
        <dbReference type="EMBL" id="CAI9947944.1"/>
    </source>
</evidence>
<keyword evidence="3" id="KW-1185">Reference proteome</keyword>
<evidence type="ECO:0000313" key="2">
    <source>
        <dbReference type="EMBL" id="CAL6104008.1"/>
    </source>
</evidence>
<protein>
    <submittedName>
        <fullName evidence="2">Hypothetical_protein</fullName>
    </submittedName>
</protein>
<name>A0AA86Q8C5_9EUKA</name>
<dbReference type="EMBL" id="CAXDID020000575">
    <property type="protein sequence ID" value="CAL6104008.1"/>
    <property type="molecule type" value="Genomic_DNA"/>
</dbReference>